<comment type="caution">
    <text evidence="1">The sequence shown here is derived from an EMBL/GenBank/DDBJ whole genome shotgun (WGS) entry which is preliminary data.</text>
</comment>
<sequence>MMQILLLKYGLRPPIVTIASEGYIELMQKCWHSDPNERPNANDIWSKFWNDIGPITNNPGAIYKSRPLNSVKSTISLKSESSIILELYGKRKFNNNLIENDNEEPELDINDYVYSNKPTNDNSYVYTAELDFDI</sequence>
<dbReference type="SUPFAM" id="SSF56112">
    <property type="entry name" value="Protein kinase-like (PK-like)"/>
    <property type="match status" value="1"/>
</dbReference>
<dbReference type="InterPro" id="IPR011009">
    <property type="entry name" value="Kinase-like_dom_sf"/>
</dbReference>
<gene>
    <name evidence="1" type="ORF">RCL2_001977900</name>
</gene>
<protein>
    <submittedName>
        <fullName evidence="1">Kinase-like domain-containing protein</fullName>
    </submittedName>
</protein>
<dbReference type="OrthoDB" id="2364754at2759"/>
<reference evidence="1" key="1">
    <citation type="submission" date="2019-10" db="EMBL/GenBank/DDBJ databases">
        <title>Conservation and host-specific expression of non-tandemly repeated heterogenous ribosome RNA gene in arbuscular mycorrhizal fungi.</title>
        <authorList>
            <person name="Maeda T."/>
            <person name="Kobayashi Y."/>
            <person name="Nakagawa T."/>
            <person name="Ezawa T."/>
            <person name="Yamaguchi K."/>
            <person name="Bino T."/>
            <person name="Nishimoto Y."/>
            <person name="Shigenobu S."/>
            <person name="Kawaguchi M."/>
        </authorList>
    </citation>
    <scope>NUCLEOTIDE SEQUENCE</scope>
    <source>
        <strain evidence="1">HR1</strain>
    </source>
</reference>
<keyword evidence="1" id="KW-0808">Transferase</keyword>
<dbReference type="EMBL" id="BLAL01000218">
    <property type="protein sequence ID" value="GES93017.1"/>
    <property type="molecule type" value="Genomic_DNA"/>
</dbReference>
<evidence type="ECO:0000313" key="1">
    <source>
        <dbReference type="EMBL" id="GES93017.1"/>
    </source>
</evidence>
<evidence type="ECO:0000313" key="2">
    <source>
        <dbReference type="Proteomes" id="UP000615446"/>
    </source>
</evidence>
<accession>A0A8H3LUC4</accession>
<dbReference type="GO" id="GO:0016301">
    <property type="term" value="F:kinase activity"/>
    <property type="evidence" value="ECO:0007669"/>
    <property type="project" value="UniProtKB-KW"/>
</dbReference>
<organism evidence="1 2">
    <name type="scientific">Rhizophagus clarus</name>
    <dbReference type="NCBI Taxonomy" id="94130"/>
    <lineage>
        <taxon>Eukaryota</taxon>
        <taxon>Fungi</taxon>
        <taxon>Fungi incertae sedis</taxon>
        <taxon>Mucoromycota</taxon>
        <taxon>Glomeromycotina</taxon>
        <taxon>Glomeromycetes</taxon>
        <taxon>Glomerales</taxon>
        <taxon>Glomeraceae</taxon>
        <taxon>Rhizophagus</taxon>
    </lineage>
</organism>
<dbReference type="AlphaFoldDB" id="A0A8H3LUC4"/>
<dbReference type="Gene3D" id="1.10.510.10">
    <property type="entry name" value="Transferase(Phosphotransferase) domain 1"/>
    <property type="match status" value="1"/>
</dbReference>
<proteinExistence type="predicted"/>
<name>A0A8H3LUC4_9GLOM</name>
<keyword evidence="1" id="KW-0418">Kinase</keyword>
<dbReference type="Proteomes" id="UP000615446">
    <property type="component" value="Unassembled WGS sequence"/>
</dbReference>